<evidence type="ECO:0000313" key="2">
    <source>
        <dbReference type="EMBL" id="MBS7823612.1"/>
    </source>
</evidence>
<gene>
    <name evidence="2" type="ORF">J7561_00140</name>
</gene>
<dbReference type="RefSeq" id="WP_008315089.1">
    <property type="nucleotide sequence ID" value="NZ_JAGIBS010000006.1"/>
</dbReference>
<evidence type="ECO:0008006" key="4">
    <source>
        <dbReference type="Google" id="ProtNLM"/>
    </source>
</evidence>
<keyword evidence="1" id="KW-0472">Membrane</keyword>
<dbReference type="Proteomes" id="UP000680020">
    <property type="component" value="Unassembled WGS sequence"/>
</dbReference>
<keyword evidence="1" id="KW-0812">Transmembrane</keyword>
<dbReference type="AlphaFoldDB" id="A0AB35BWH9"/>
<organism evidence="2 3">
    <name type="scientific">Wohlfahrtiimonas chitiniclastica</name>
    <dbReference type="NCBI Taxonomy" id="400946"/>
    <lineage>
        <taxon>Bacteria</taxon>
        <taxon>Pseudomonadati</taxon>
        <taxon>Pseudomonadota</taxon>
        <taxon>Gammaproteobacteria</taxon>
        <taxon>Cardiobacteriales</taxon>
        <taxon>Ignatzschineriaceae</taxon>
        <taxon>Wohlfahrtiimonas</taxon>
    </lineage>
</organism>
<comment type="caution">
    <text evidence="2">The sequence shown here is derived from an EMBL/GenBank/DDBJ whole genome shotgun (WGS) entry which is preliminary data.</text>
</comment>
<protein>
    <recommendedName>
        <fullName evidence="4">DUF2474 domain-containing protein</fullName>
    </recommendedName>
</protein>
<evidence type="ECO:0000313" key="3">
    <source>
        <dbReference type="Proteomes" id="UP000680020"/>
    </source>
</evidence>
<feature type="transmembrane region" description="Helical" evidence="1">
    <location>
        <begin position="22"/>
        <end position="40"/>
    </location>
</feature>
<accession>A0AB35BWH9</accession>
<keyword evidence="1" id="KW-1133">Transmembrane helix</keyword>
<proteinExistence type="predicted"/>
<reference evidence="2" key="1">
    <citation type="submission" date="2021-03" db="EMBL/GenBank/DDBJ databases">
        <title>Identification and antibiotic profiling of Wohlfahrtiimonas chitiniclastica, an underestimated human pathogen.</title>
        <authorList>
            <person name="Kopf A."/>
            <person name="Bunk B."/>
            <person name="Coldewey S."/>
            <person name="Gunzer F."/>
            <person name="Riedel T."/>
            <person name="Schroettner P."/>
        </authorList>
    </citation>
    <scope>NUCLEOTIDE SEQUENCE</scope>
    <source>
        <strain evidence="2">DSM 100917</strain>
    </source>
</reference>
<name>A0AB35BWH9_9GAMM</name>
<dbReference type="EMBL" id="JAGIBU010000001">
    <property type="protein sequence ID" value="MBS7823612.1"/>
    <property type="molecule type" value="Genomic_DNA"/>
</dbReference>
<evidence type="ECO:0000256" key="1">
    <source>
        <dbReference type="SAM" id="Phobius"/>
    </source>
</evidence>
<sequence>MTTDDNTRTPDTAKPRSKKSQWLWLIGLWVGGAVFMYGLAKLTKLLMQAAGLAP</sequence>